<comment type="caution">
    <text evidence="4">The sequence shown here is derived from an EMBL/GenBank/DDBJ whole genome shotgun (WGS) entry which is preliminary data.</text>
</comment>
<dbReference type="eggNOG" id="COG4238">
    <property type="taxonomic scope" value="Bacteria"/>
</dbReference>
<evidence type="ECO:0000256" key="2">
    <source>
        <dbReference type="SAM" id="SignalP"/>
    </source>
</evidence>
<dbReference type="AlphaFoldDB" id="A0A0A3ZAV0"/>
<dbReference type="Pfam" id="PF11622">
    <property type="entry name" value="DUF3251"/>
    <property type="match status" value="1"/>
</dbReference>
<feature type="signal peptide" evidence="2">
    <location>
        <begin position="1"/>
        <end position="22"/>
    </location>
</feature>
<dbReference type="InterPro" id="IPR037125">
    <property type="entry name" value="YajI-like_sf"/>
</dbReference>
<keyword evidence="1" id="KW-0175">Coiled coil</keyword>
<evidence type="ECO:0000313" key="4">
    <source>
        <dbReference type="EMBL" id="KGT94924.1"/>
    </source>
</evidence>
<dbReference type="Proteomes" id="UP000030351">
    <property type="component" value="Unassembled WGS sequence"/>
</dbReference>
<dbReference type="STRING" id="371042.NG99_06315"/>
<gene>
    <name evidence="4" type="ORF">NG99_06315</name>
</gene>
<dbReference type="OrthoDB" id="6504692at2"/>
<evidence type="ECO:0000259" key="3">
    <source>
        <dbReference type="Pfam" id="PF11622"/>
    </source>
</evidence>
<evidence type="ECO:0000256" key="1">
    <source>
        <dbReference type="SAM" id="Coils"/>
    </source>
</evidence>
<reference evidence="4 5" key="1">
    <citation type="submission" date="2014-10" db="EMBL/GenBank/DDBJ databases">
        <title>Genome sequence of Erwinia typographi M043b.</title>
        <authorList>
            <person name="Chan K.-G."/>
            <person name="Tan W.-S."/>
        </authorList>
    </citation>
    <scope>NUCLEOTIDE SEQUENCE [LARGE SCALE GENOMIC DNA]</scope>
    <source>
        <strain evidence="4 5">M043b</strain>
    </source>
</reference>
<sequence length="191" mass="20694">MLKERNRTPFLLIAALMLAGCAAPKQQPQLNKLHNQVGKLNAEMRQLTQQAASLEQQNMLNSTSDQGAWLLPATNTAVALKSQAGEVRLSLSHIEGEANGTRALLHIRATAEKTLPPFTAQVEWGEMDPITGKPLQVDSQSQLISVKDSLLPRSEVTVPLRLSNITPEQLGYVRVHGIVVQGSPQPANATP</sequence>
<keyword evidence="5" id="KW-1185">Reference proteome</keyword>
<keyword evidence="2" id="KW-0732">Signal</keyword>
<dbReference type="Gene3D" id="2.60.40.1620">
    <property type="entry name" value="Lipoprotein YajI-like"/>
    <property type="match status" value="1"/>
</dbReference>
<feature type="chain" id="PRO_5002005964" description="DUF3251 domain-containing protein" evidence="2">
    <location>
        <begin position="23"/>
        <end position="191"/>
    </location>
</feature>
<protein>
    <recommendedName>
        <fullName evidence="3">DUF3251 domain-containing protein</fullName>
    </recommendedName>
</protein>
<dbReference type="NCBIfam" id="NF008575">
    <property type="entry name" value="PRK11530.1"/>
    <property type="match status" value="1"/>
</dbReference>
<name>A0A0A3ZAV0_9GAMM</name>
<dbReference type="InterPro" id="IPR021658">
    <property type="entry name" value="DUF3251"/>
</dbReference>
<dbReference type="PROSITE" id="PS51257">
    <property type="entry name" value="PROKAR_LIPOPROTEIN"/>
    <property type="match status" value="1"/>
</dbReference>
<evidence type="ECO:0000313" key="5">
    <source>
        <dbReference type="Proteomes" id="UP000030351"/>
    </source>
</evidence>
<feature type="coiled-coil region" evidence="1">
    <location>
        <begin position="30"/>
        <end position="57"/>
    </location>
</feature>
<organism evidence="4 5">
    <name type="scientific">Erwinia typographi</name>
    <dbReference type="NCBI Taxonomy" id="371042"/>
    <lineage>
        <taxon>Bacteria</taxon>
        <taxon>Pseudomonadati</taxon>
        <taxon>Pseudomonadota</taxon>
        <taxon>Gammaproteobacteria</taxon>
        <taxon>Enterobacterales</taxon>
        <taxon>Erwiniaceae</taxon>
        <taxon>Erwinia</taxon>
    </lineage>
</organism>
<dbReference type="EMBL" id="JRUQ01000023">
    <property type="protein sequence ID" value="KGT94924.1"/>
    <property type="molecule type" value="Genomic_DNA"/>
</dbReference>
<accession>A0A0A3ZAV0</accession>
<feature type="domain" description="DUF3251" evidence="3">
    <location>
        <begin position="26"/>
        <end position="178"/>
    </location>
</feature>
<dbReference type="RefSeq" id="WP_034889825.1">
    <property type="nucleotide sequence ID" value="NZ_JRUQ01000023.1"/>
</dbReference>
<proteinExistence type="predicted"/>